<dbReference type="EMBL" id="UINC01030780">
    <property type="protein sequence ID" value="SVB15727.1"/>
    <property type="molecule type" value="Genomic_DNA"/>
</dbReference>
<dbReference type="PANTHER" id="PTHR42840:SF3">
    <property type="entry name" value="BINDING ROSSMANN FOLD OXIDOREDUCTASE, PUTATIVE (AFU_ORTHOLOGUE AFUA_2G10240)-RELATED"/>
    <property type="match status" value="1"/>
</dbReference>
<gene>
    <name evidence="3" type="ORF">METZ01_LOCUS168581</name>
</gene>
<evidence type="ECO:0000256" key="1">
    <source>
        <dbReference type="ARBA" id="ARBA00023002"/>
    </source>
</evidence>
<proteinExistence type="predicted"/>
<reference evidence="3" key="1">
    <citation type="submission" date="2018-05" db="EMBL/GenBank/DDBJ databases">
        <authorList>
            <person name="Lanie J.A."/>
            <person name="Ng W.-L."/>
            <person name="Kazmierczak K.M."/>
            <person name="Andrzejewski T.M."/>
            <person name="Davidsen T.M."/>
            <person name="Wayne K.J."/>
            <person name="Tettelin H."/>
            <person name="Glass J.I."/>
            <person name="Rusch D."/>
            <person name="Podicherti R."/>
            <person name="Tsui H.-C.T."/>
            <person name="Winkler M.E."/>
        </authorList>
    </citation>
    <scope>NUCLEOTIDE SEQUENCE</scope>
</reference>
<feature type="non-terminal residue" evidence="3">
    <location>
        <position position="1"/>
    </location>
</feature>
<name>A0A382BRE3_9ZZZZ</name>
<dbReference type="SUPFAM" id="SSF55347">
    <property type="entry name" value="Glyceraldehyde-3-phosphate dehydrogenase-like, C-terminal domain"/>
    <property type="match status" value="1"/>
</dbReference>
<feature type="domain" description="GFO/IDH/MocA-like oxidoreductase" evidence="2">
    <location>
        <begin position="2"/>
        <end position="114"/>
    </location>
</feature>
<dbReference type="GO" id="GO:0016491">
    <property type="term" value="F:oxidoreductase activity"/>
    <property type="evidence" value="ECO:0007669"/>
    <property type="project" value="UniProtKB-KW"/>
</dbReference>
<protein>
    <recommendedName>
        <fullName evidence="2">GFO/IDH/MocA-like oxidoreductase domain-containing protein</fullName>
    </recommendedName>
</protein>
<sequence>GVKEGQVGVLQMLRVTSRDSPLPTMDYIKTSHGIFHDCIVHDFDMLRFITGEDPVEIYSVGSSFVEGISALGDLDNVLVALKYDGGMIASIDVNRFSSYGYDQRIEVFGSNGMLQAENRSPVSTVLSSGEGLLRPTIEHSFPTRYREAYRRELVVFSDCLREGTPLPVTHEDVRMSFILSELGEQSHREGRPLRVSDHPALT</sequence>
<dbReference type="InterPro" id="IPR055170">
    <property type="entry name" value="GFO_IDH_MocA-like_dom"/>
</dbReference>
<dbReference type="GO" id="GO:0005737">
    <property type="term" value="C:cytoplasm"/>
    <property type="evidence" value="ECO:0007669"/>
    <property type="project" value="TreeGrafter"/>
</dbReference>
<dbReference type="Pfam" id="PF22725">
    <property type="entry name" value="GFO_IDH_MocA_C3"/>
    <property type="match status" value="1"/>
</dbReference>
<dbReference type="Gene3D" id="3.30.360.10">
    <property type="entry name" value="Dihydrodipicolinate Reductase, domain 2"/>
    <property type="match status" value="1"/>
</dbReference>
<dbReference type="AlphaFoldDB" id="A0A382BRE3"/>
<accession>A0A382BRE3</accession>
<evidence type="ECO:0000259" key="2">
    <source>
        <dbReference type="Pfam" id="PF22725"/>
    </source>
</evidence>
<dbReference type="GO" id="GO:0006740">
    <property type="term" value="P:NADPH regeneration"/>
    <property type="evidence" value="ECO:0007669"/>
    <property type="project" value="TreeGrafter"/>
</dbReference>
<organism evidence="3">
    <name type="scientific">marine metagenome</name>
    <dbReference type="NCBI Taxonomy" id="408172"/>
    <lineage>
        <taxon>unclassified sequences</taxon>
        <taxon>metagenomes</taxon>
        <taxon>ecological metagenomes</taxon>
    </lineage>
</organism>
<keyword evidence="1" id="KW-0560">Oxidoreductase</keyword>
<evidence type="ECO:0000313" key="3">
    <source>
        <dbReference type="EMBL" id="SVB15727.1"/>
    </source>
</evidence>
<dbReference type="PANTHER" id="PTHR42840">
    <property type="entry name" value="NAD(P)-BINDING ROSSMANN-FOLD SUPERFAMILY PROTEIN-RELATED"/>
    <property type="match status" value="1"/>
</dbReference>